<dbReference type="InterPro" id="IPR050608">
    <property type="entry name" value="NmrA-type/Isoflavone_red_sf"/>
</dbReference>
<evidence type="ECO:0000256" key="1">
    <source>
        <dbReference type="ARBA" id="ARBA00005725"/>
    </source>
</evidence>
<name>A0A7I8K6P0_SPIIN</name>
<dbReference type="Proteomes" id="UP000663760">
    <property type="component" value="Chromosome 3"/>
</dbReference>
<gene>
    <name evidence="3" type="ORF">SI8410_03004070</name>
</gene>
<dbReference type="InterPro" id="IPR008030">
    <property type="entry name" value="NmrA-like"/>
</dbReference>
<dbReference type="Pfam" id="PF05368">
    <property type="entry name" value="NmrA"/>
    <property type="match status" value="1"/>
</dbReference>
<dbReference type="GO" id="GO:0010283">
    <property type="term" value="F:pinoresinol reductase activity"/>
    <property type="evidence" value="ECO:0007669"/>
    <property type="project" value="UniProtKB-ARBA"/>
</dbReference>
<accession>A0A7I8K6P0</accession>
<sequence>MFISLYYHFIIKHSFKKKGNPGLVKSSMIEKTLISKMLSRVKHANHRGICTQFSQSKELSLAEGTRERERERERERQDCERRAVEETGIPFTYISAGCFAGYMAGGFCQLGEYSRARTDSTLCSLSLSTAVFVDEDDIATYAVMTINDPRAANKTVYIRPPENVLSQMNLVRLWEELIGRQLEKPRLSSDDFFSAMKGMDYSSQVAMGHFYQVFYEGCLTNFDVGEEASELYREVPYRRMRDYLKRYL</sequence>
<comment type="similarity">
    <text evidence="1">Belongs to the NmrA-type oxidoreductase family. Isoflavone reductase subfamily.</text>
</comment>
<dbReference type="InterPro" id="IPR036291">
    <property type="entry name" value="NAD(P)-bd_dom_sf"/>
</dbReference>
<evidence type="ECO:0000259" key="2">
    <source>
        <dbReference type="Pfam" id="PF05368"/>
    </source>
</evidence>
<dbReference type="GO" id="GO:0044550">
    <property type="term" value="P:secondary metabolite biosynthetic process"/>
    <property type="evidence" value="ECO:0007669"/>
    <property type="project" value="UniProtKB-ARBA"/>
</dbReference>
<proteinExistence type="inferred from homology"/>
<protein>
    <recommendedName>
        <fullName evidence="2">NmrA-like domain-containing protein</fullName>
    </recommendedName>
</protein>
<evidence type="ECO:0000313" key="3">
    <source>
        <dbReference type="EMBL" id="CAA7393306.1"/>
    </source>
</evidence>
<dbReference type="Gene3D" id="3.90.25.10">
    <property type="entry name" value="UDP-galactose 4-epimerase, domain 1"/>
    <property type="match status" value="1"/>
</dbReference>
<dbReference type="OrthoDB" id="419598at2759"/>
<dbReference type="AlphaFoldDB" id="A0A7I8K6P0"/>
<dbReference type="EMBL" id="LR746266">
    <property type="protein sequence ID" value="CAA7393306.1"/>
    <property type="molecule type" value="Genomic_DNA"/>
</dbReference>
<feature type="domain" description="NmrA-like" evidence="2">
    <location>
        <begin position="81"/>
        <end position="244"/>
    </location>
</feature>
<dbReference type="PANTHER" id="PTHR43349:SF4">
    <property type="entry name" value="PINORESINOL REDUCTASE 1-RELATED"/>
    <property type="match status" value="1"/>
</dbReference>
<evidence type="ECO:0000313" key="4">
    <source>
        <dbReference type="Proteomes" id="UP000663760"/>
    </source>
</evidence>
<dbReference type="SUPFAM" id="SSF51735">
    <property type="entry name" value="NAD(P)-binding Rossmann-fold domains"/>
    <property type="match status" value="1"/>
</dbReference>
<reference evidence="3" key="1">
    <citation type="submission" date="2020-02" db="EMBL/GenBank/DDBJ databases">
        <authorList>
            <person name="Scholz U."/>
            <person name="Mascher M."/>
            <person name="Fiebig A."/>
        </authorList>
    </citation>
    <scope>NUCLEOTIDE SEQUENCE</scope>
</reference>
<dbReference type="PANTHER" id="PTHR43349">
    <property type="entry name" value="PINORESINOL REDUCTASE-RELATED"/>
    <property type="match status" value="1"/>
</dbReference>
<organism evidence="3 4">
    <name type="scientific">Spirodela intermedia</name>
    <name type="common">Intermediate duckweed</name>
    <dbReference type="NCBI Taxonomy" id="51605"/>
    <lineage>
        <taxon>Eukaryota</taxon>
        <taxon>Viridiplantae</taxon>
        <taxon>Streptophyta</taxon>
        <taxon>Embryophyta</taxon>
        <taxon>Tracheophyta</taxon>
        <taxon>Spermatophyta</taxon>
        <taxon>Magnoliopsida</taxon>
        <taxon>Liliopsida</taxon>
        <taxon>Araceae</taxon>
        <taxon>Lemnoideae</taxon>
        <taxon>Spirodela</taxon>
    </lineage>
</organism>
<keyword evidence="4" id="KW-1185">Reference proteome</keyword>